<dbReference type="AlphaFoldDB" id="A0A0D9XSW7"/>
<evidence type="ECO:0000256" key="1">
    <source>
        <dbReference type="SAM" id="MobiDB-lite"/>
    </source>
</evidence>
<dbReference type="EnsemblPlants" id="LPERR11G12920.1">
    <property type="protein sequence ID" value="LPERR11G12920.1"/>
    <property type="gene ID" value="LPERR11G12920"/>
</dbReference>
<reference evidence="3" key="2">
    <citation type="submission" date="2013-12" db="EMBL/GenBank/DDBJ databases">
        <authorList>
            <person name="Yu Y."/>
            <person name="Lee S."/>
            <person name="de Baynast K."/>
            <person name="Wissotski M."/>
            <person name="Liu L."/>
            <person name="Talag J."/>
            <person name="Goicoechea J."/>
            <person name="Angelova A."/>
            <person name="Jetty R."/>
            <person name="Kudrna D."/>
            <person name="Golser W."/>
            <person name="Rivera L."/>
            <person name="Zhang J."/>
            <person name="Wing R."/>
        </authorList>
    </citation>
    <scope>NUCLEOTIDE SEQUENCE</scope>
</reference>
<protein>
    <submittedName>
        <fullName evidence="2">Uncharacterized protein</fullName>
    </submittedName>
</protein>
<accession>A0A0D9XSW7</accession>
<reference evidence="2" key="3">
    <citation type="submission" date="2015-04" db="UniProtKB">
        <authorList>
            <consortium name="EnsemblPlants"/>
        </authorList>
    </citation>
    <scope>IDENTIFICATION</scope>
</reference>
<evidence type="ECO:0000313" key="2">
    <source>
        <dbReference type="EnsemblPlants" id="LPERR11G12920.1"/>
    </source>
</evidence>
<dbReference type="Gramene" id="LPERR11G12920.1">
    <property type="protein sequence ID" value="LPERR11G12920.1"/>
    <property type="gene ID" value="LPERR11G12920"/>
</dbReference>
<dbReference type="Proteomes" id="UP000032180">
    <property type="component" value="Chromosome 11"/>
</dbReference>
<keyword evidence="3" id="KW-1185">Reference proteome</keyword>
<name>A0A0D9XSW7_9ORYZ</name>
<feature type="region of interest" description="Disordered" evidence="1">
    <location>
        <begin position="19"/>
        <end position="66"/>
    </location>
</feature>
<sequence length="66" mass="6733">MPCCFAPPNAAVPLSLWPGAAAVDPPPLIGAWTEPPPSPRDSSPPPVNPLATDPVQTSPTSDPLPK</sequence>
<proteinExistence type="predicted"/>
<evidence type="ECO:0000313" key="3">
    <source>
        <dbReference type="Proteomes" id="UP000032180"/>
    </source>
</evidence>
<feature type="compositionally biased region" description="Polar residues" evidence="1">
    <location>
        <begin position="54"/>
        <end position="66"/>
    </location>
</feature>
<dbReference type="HOGENOM" id="CLU_2834795_0_0_1"/>
<organism evidence="2 3">
    <name type="scientific">Leersia perrieri</name>
    <dbReference type="NCBI Taxonomy" id="77586"/>
    <lineage>
        <taxon>Eukaryota</taxon>
        <taxon>Viridiplantae</taxon>
        <taxon>Streptophyta</taxon>
        <taxon>Embryophyta</taxon>
        <taxon>Tracheophyta</taxon>
        <taxon>Spermatophyta</taxon>
        <taxon>Magnoliopsida</taxon>
        <taxon>Liliopsida</taxon>
        <taxon>Poales</taxon>
        <taxon>Poaceae</taxon>
        <taxon>BOP clade</taxon>
        <taxon>Oryzoideae</taxon>
        <taxon>Oryzeae</taxon>
        <taxon>Oryzinae</taxon>
        <taxon>Leersia</taxon>
    </lineage>
</organism>
<reference evidence="2 3" key="1">
    <citation type="submission" date="2012-08" db="EMBL/GenBank/DDBJ databases">
        <title>Oryza genome evolution.</title>
        <authorList>
            <person name="Wing R.A."/>
        </authorList>
    </citation>
    <scope>NUCLEOTIDE SEQUENCE</scope>
</reference>
<feature type="compositionally biased region" description="Pro residues" evidence="1">
    <location>
        <begin position="24"/>
        <end position="48"/>
    </location>
</feature>